<dbReference type="Gene3D" id="3.40.50.180">
    <property type="entry name" value="Methylesterase CheB, C-terminal domain"/>
    <property type="match status" value="1"/>
</dbReference>
<dbReference type="InterPro" id="IPR022642">
    <property type="entry name" value="CheR_C"/>
</dbReference>
<dbReference type="SUPFAM" id="SSF141868">
    <property type="entry name" value="EAL domain-like"/>
    <property type="match status" value="1"/>
</dbReference>
<dbReference type="RefSeq" id="WP_253645392.1">
    <property type="nucleotide sequence ID" value="NZ_BAAAMO010000002.1"/>
</dbReference>
<dbReference type="InterPro" id="IPR022641">
    <property type="entry name" value="CheR_N"/>
</dbReference>
<dbReference type="PROSITE" id="PS50122">
    <property type="entry name" value="CHEB"/>
    <property type="match status" value="1"/>
</dbReference>
<evidence type="ECO:0000313" key="9">
    <source>
        <dbReference type="EMBL" id="MFD0926757.1"/>
    </source>
</evidence>
<protein>
    <submittedName>
        <fullName evidence="9">EAL domain-containing protein</fullName>
    </submittedName>
</protein>
<dbReference type="Pfam" id="PF00563">
    <property type="entry name" value="EAL"/>
    <property type="match status" value="1"/>
</dbReference>
<feature type="domain" description="GGDEF" evidence="8">
    <location>
        <begin position="1112"/>
        <end position="1245"/>
    </location>
</feature>
<dbReference type="SMART" id="SM00138">
    <property type="entry name" value="MeTrc"/>
    <property type="match status" value="1"/>
</dbReference>
<proteinExistence type="predicted"/>
<dbReference type="SUPFAM" id="SSF52738">
    <property type="entry name" value="Methylesterase CheB, C-terminal domain"/>
    <property type="match status" value="1"/>
</dbReference>
<dbReference type="PANTHER" id="PTHR44757">
    <property type="entry name" value="DIGUANYLATE CYCLASE DGCP"/>
    <property type="match status" value="1"/>
</dbReference>
<dbReference type="Gene3D" id="3.20.20.450">
    <property type="entry name" value="EAL domain"/>
    <property type="match status" value="1"/>
</dbReference>
<evidence type="ECO:0000256" key="2">
    <source>
        <dbReference type="SAM" id="Coils"/>
    </source>
</evidence>
<dbReference type="InterPro" id="IPR035965">
    <property type="entry name" value="PAS-like_dom_sf"/>
</dbReference>
<dbReference type="Gene3D" id="3.30.450.20">
    <property type="entry name" value="PAS domain"/>
    <property type="match status" value="3"/>
</dbReference>
<dbReference type="Pfam" id="PF00990">
    <property type="entry name" value="GGDEF"/>
    <property type="match status" value="1"/>
</dbReference>
<dbReference type="Pfam" id="PF13596">
    <property type="entry name" value="PAS_10"/>
    <property type="match status" value="1"/>
</dbReference>
<feature type="coiled-coil region" evidence="2">
    <location>
        <begin position="656"/>
        <end position="707"/>
    </location>
</feature>
<feature type="domain" description="PAS" evidence="4">
    <location>
        <begin position="963"/>
        <end position="1021"/>
    </location>
</feature>
<dbReference type="InterPro" id="IPR013655">
    <property type="entry name" value="PAS_fold_3"/>
</dbReference>
<accession>A0ABW3GD73</accession>
<feature type="domain" description="CheB-type methylesterase" evidence="5">
    <location>
        <begin position="15"/>
        <end position="199"/>
    </location>
</feature>
<feature type="compositionally biased region" description="Basic and acidic residues" evidence="3">
    <location>
        <begin position="929"/>
        <end position="941"/>
    </location>
</feature>
<sequence>MSTEEQGDSGARMPRVVAVGSSAGGIVALSGLFADASIGDGLCYVVAQHISPSDKSVLPEILDKVTDLQVVAATDGAALVADVVFVATPGTDVSVHGVQLRVTASAEGHRLAPSIDVLFESVAESLGAEAIAILLSGSGDDGAGGVESVERAGGMVVAQDPTTAAFPEMPGAGIATGAVDLVLFVEDMIAGVLHVLGRRSDAGPDTVAPSAAGLDEITVNGVVAKLLDRTGVDFSGYKRSTLLRQIQRRQRLSGLSVDAYLASIADDPTEARALSANILVGVTSFFRDPSVWITVGEHLATVVDALPDDEQLRIWVPGCATGEEAYTITMIAAQVLTEHGREVRTTLKVFGTDLNEEALTVARRGRYPDAVVASVPDHLRTAWMKRHGPDWEIVPVLRECLVIAWHNVVHDPPFPRLSLISLRNTMIYFQNHLQERVLSLCQFALVPDGLLVLGQSERIPHVNRLFTTVDAVGRVYRRTAIPRQVTLPTGSYLPSTGPSAAVAAVRGVEPPTTLFRRLLATLVPPSLVLDGAEAVVEVVGDVSPWCSVGPGQHTGHVSDLIRERYRIVVRTMLSQLRFSAPGSLARTMYRPGADPVEITATRLVGEGGGTVVSFRARTDRGAPQPPDVDDPAVLSATQTALTDELRATQDALQSTIGDLTASNEDLQALNEELQASAEELQATTEEAQASNEELEATNEELSTLNAEVGLRSDEVQRLNVDLQNIQSSLTSGLVIVDRQFRVTRYTPLSVRLFSLIDEDIGRSLTAVPTTIPVPGLADDLEASAAHRETRLRELSNDRRDLLMQVQPYIGSDDDVHGAIVTVTDVADIAAERRAREAAMHNLDAVIGSVREMVWQRTADGTLTLVTPQVEEMYGVGRESVLAEPGLLLATVHPDDRERVRATWASAEPRWQIDYRVVRPDGSVRGISESARRMSPDGDGPERVNGSSRDVTETWELARRAAHSSAVLEAVSQSEEMGIVVLGADGRVVSANAGVEGILGHAADSLVGSPFSLLLESVAAQDPTGGADLLDEDVQVVVVDGQARWITIDMHAVGDLEPGADTPRTVALIRDMTALRESVARLAHHQQFDPQTGLLTRNYLRTRADEMMANATRGIALLWIDLDGFKLVNDRFGHRAGDIVLSTVASRLHRSARHEDVVGRLGGDEFAMLVSRIDDIDGLDALARRILAAIREPIPMQDSLVYVSASVGIAVHPQDGSTAGELLHNADTAMYVAKQRGRDRHAYFTAAMNEAADERAEMRQKLGAALISNEFVMHYQPVVDVRDGTVAMVEALVRWRRDDGELMTAADFIGYATETGQMRALGRTVLTLVDEGITELQSALGVDRPRVAVNLSAAELDERDIVDWLMVWAPAGGIERIVVEVVESTLLDPASRAMDNLGVLRRLGAIVSIDDFGTGYSNLELLDRLEPGVMKVDRSLVRRAREDERGRKILRAAIEVAKALDAQVVLEGVEDEAMAQLAVDLDADLVQGFHVARPMPIDELIDWIRARA</sequence>
<name>A0ABW3GD73_9NOCA</name>
<reference evidence="10" key="1">
    <citation type="journal article" date="2019" name="Int. J. Syst. Evol. Microbiol.">
        <title>The Global Catalogue of Microorganisms (GCM) 10K type strain sequencing project: providing services to taxonomists for standard genome sequencing and annotation.</title>
        <authorList>
            <consortium name="The Broad Institute Genomics Platform"/>
            <consortium name="The Broad Institute Genome Sequencing Center for Infectious Disease"/>
            <person name="Wu L."/>
            <person name="Ma J."/>
        </authorList>
    </citation>
    <scope>NUCLEOTIDE SEQUENCE [LARGE SCALE GENOMIC DNA]</scope>
    <source>
        <strain evidence="10">CCUG 50873</strain>
    </source>
</reference>
<feature type="active site" evidence="1">
    <location>
        <position position="141"/>
    </location>
</feature>
<evidence type="ECO:0000259" key="5">
    <source>
        <dbReference type="PROSITE" id="PS50122"/>
    </source>
</evidence>
<dbReference type="InterPro" id="IPR000673">
    <property type="entry name" value="Sig_transdc_resp-reg_Me-estase"/>
</dbReference>
<dbReference type="InterPro" id="IPR035919">
    <property type="entry name" value="EAL_sf"/>
</dbReference>
<dbReference type="Pfam" id="PF01339">
    <property type="entry name" value="CheB_methylest"/>
    <property type="match status" value="1"/>
</dbReference>
<dbReference type="SMART" id="SM00052">
    <property type="entry name" value="EAL"/>
    <property type="match status" value="1"/>
</dbReference>
<dbReference type="SUPFAM" id="SSF55073">
    <property type="entry name" value="Nucleotide cyclase"/>
    <property type="match status" value="1"/>
</dbReference>
<dbReference type="InterPro" id="IPR043128">
    <property type="entry name" value="Rev_trsase/Diguanyl_cyclase"/>
</dbReference>
<feature type="domain" description="CheR-type methyltransferase" evidence="6">
    <location>
        <begin position="226"/>
        <end position="479"/>
    </location>
</feature>
<gene>
    <name evidence="9" type="ORF">ACFQ04_13525</name>
</gene>
<evidence type="ECO:0000256" key="1">
    <source>
        <dbReference type="PROSITE-ProRule" id="PRU00050"/>
    </source>
</evidence>
<keyword evidence="1" id="KW-0378">Hydrolase</keyword>
<evidence type="ECO:0000259" key="8">
    <source>
        <dbReference type="PROSITE" id="PS50887"/>
    </source>
</evidence>
<dbReference type="PROSITE" id="PS50112">
    <property type="entry name" value="PAS"/>
    <property type="match status" value="2"/>
</dbReference>
<comment type="caution">
    <text evidence="9">The sequence shown here is derived from an EMBL/GenBank/DDBJ whole genome shotgun (WGS) entry which is preliminary data.</text>
</comment>
<dbReference type="InterPro" id="IPR029063">
    <property type="entry name" value="SAM-dependent_MTases_sf"/>
</dbReference>
<dbReference type="InterPro" id="IPR000160">
    <property type="entry name" value="GGDEF_dom"/>
</dbReference>
<feature type="active site" evidence="1">
    <location>
        <position position="22"/>
    </location>
</feature>
<dbReference type="SUPFAM" id="SSF47757">
    <property type="entry name" value="Chemotaxis receptor methyltransferase CheR, N-terminal domain"/>
    <property type="match status" value="1"/>
</dbReference>
<dbReference type="InterPro" id="IPR000780">
    <property type="entry name" value="CheR_MeTrfase"/>
</dbReference>
<dbReference type="PROSITE" id="PS50123">
    <property type="entry name" value="CHER"/>
    <property type="match status" value="1"/>
</dbReference>
<dbReference type="PRINTS" id="PR00996">
    <property type="entry name" value="CHERMTFRASE"/>
</dbReference>
<dbReference type="PROSITE" id="PS50883">
    <property type="entry name" value="EAL"/>
    <property type="match status" value="1"/>
</dbReference>
<evidence type="ECO:0000259" key="6">
    <source>
        <dbReference type="PROSITE" id="PS50123"/>
    </source>
</evidence>
<dbReference type="CDD" id="cd01948">
    <property type="entry name" value="EAL"/>
    <property type="match status" value="1"/>
</dbReference>
<dbReference type="Pfam" id="PF03705">
    <property type="entry name" value="CheR_N"/>
    <property type="match status" value="1"/>
</dbReference>
<evidence type="ECO:0000259" key="4">
    <source>
        <dbReference type="PROSITE" id="PS50112"/>
    </source>
</evidence>
<dbReference type="SUPFAM" id="SSF53335">
    <property type="entry name" value="S-adenosyl-L-methionine-dependent methyltransferases"/>
    <property type="match status" value="1"/>
</dbReference>
<dbReference type="SMART" id="SM00267">
    <property type="entry name" value="GGDEF"/>
    <property type="match status" value="1"/>
</dbReference>
<organism evidence="9 10">
    <name type="scientific">Williamsia deligens</name>
    <dbReference type="NCBI Taxonomy" id="321325"/>
    <lineage>
        <taxon>Bacteria</taxon>
        <taxon>Bacillati</taxon>
        <taxon>Actinomycetota</taxon>
        <taxon>Actinomycetes</taxon>
        <taxon>Mycobacteriales</taxon>
        <taxon>Nocardiaceae</taxon>
        <taxon>Williamsia</taxon>
    </lineage>
</organism>
<dbReference type="CDD" id="cd00130">
    <property type="entry name" value="PAS"/>
    <property type="match status" value="1"/>
</dbReference>
<dbReference type="InterPro" id="IPR029787">
    <property type="entry name" value="Nucleotide_cyclase"/>
</dbReference>
<dbReference type="InterPro" id="IPR000014">
    <property type="entry name" value="PAS"/>
</dbReference>
<evidence type="ECO:0000259" key="7">
    <source>
        <dbReference type="PROSITE" id="PS50883"/>
    </source>
</evidence>
<keyword evidence="1" id="KW-0145">Chemotaxis</keyword>
<feature type="region of interest" description="Disordered" evidence="3">
    <location>
        <begin position="926"/>
        <end position="948"/>
    </location>
</feature>
<dbReference type="InterPro" id="IPR052155">
    <property type="entry name" value="Biofilm_reg_signaling"/>
</dbReference>
<dbReference type="NCBIfam" id="TIGR00229">
    <property type="entry name" value="sensory_box"/>
    <property type="match status" value="1"/>
</dbReference>
<feature type="domain" description="PAS" evidence="4">
    <location>
        <begin position="838"/>
        <end position="900"/>
    </location>
</feature>
<dbReference type="NCBIfam" id="TIGR00254">
    <property type="entry name" value="GGDEF"/>
    <property type="match status" value="1"/>
</dbReference>
<dbReference type="CDD" id="cd01949">
    <property type="entry name" value="GGDEF"/>
    <property type="match status" value="1"/>
</dbReference>
<feature type="active site" evidence="1">
    <location>
        <position position="49"/>
    </location>
</feature>
<dbReference type="Pfam" id="PF01739">
    <property type="entry name" value="CheR"/>
    <property type="match status" value="1"/>
</dbReference>
<dbReference type="PROSITE" id="PS50887">
    <property type="entry name" value="GGDEF"/>
    <property type="match status" value="1"/>
</dbReference>
<dbReference type="Proteomes" id="UP001597068">
    <property type="component" value="Unassembled WGS sequence"/>
</dbReference>
<evidence type="ECO:0000313" key="10">
    <source>
        <dbReference type="Proteomes" id="UP001597068"/>
    </source>
</evidence>
<dbReference type="CDD" id="cd16434">
    <property type="entry name" value="CheB-CheR_fusion"/>
    <property type="match status" value="1"/>
</dbReference>
<keyword evidence="2" id="KW-0175">Coiled coil</keyword>
<dbReference type="Gene3D" id="3.30.70.270">
    <property type="match status" value="1"/>
</dbReference>
<dbReference type="InterPro" id="IPR035909">
    <property type="entry name" value="CheB_C"/>
</dbReference>
<dbReference type="Pfam" id="PF08447">
    <property type="entry name" value="PAS_3"/>
    <property type="match status" value="1"/>
</dbReference>
<dbReference type="SUPFAM" id="SSF55785">
    <property type="entry name" value="PYP-like sensor domain (PAS domain)"/>
    <property type="match status" value="2"/>
</dbReference>
<dbReference type="Gene3D" id="3.40.50.150">
    <property type="entry name" value="Vaccinia Virus protein VP39"/>
    <property type="match status" value="1"/>
</dbReference>
<evidence type="ECO:0000256" key="3">
    <source>
        <dbReference type="SAM" id="MobiDB-lite"/>
    </source>
</evidence>
<dbReference type="EMBL" id="JBHTIL010000001">
    <property type="protein sequence ID" value="MFD0926757.1"/>
    <property type="molecule type" value="Genomic_DNA"/>
</dbReference>
<dbReference type="PANTHER" id="PTHR44757:SF2">
    <property type="entry name" value="BIOFILM ARCHITECTURE MAINTENANCE PROTEIN MBAA"/>
    <property type="match status" value="1"/>
</dbReference>
<keyword evidence="10" id="KW-1185">Reference proteome</keyword>
<dbReference type="SMART" id="SM00091">
    <property type="entry name" value="PAS"/>
    <property type="match status" value="4"/>
</dbReference>
<feature type="domain" description="EAL" evidence="7">
    <location>
        <begin position="1254"/>
        <end position="1507"/>
    </location>
</feature>
<dbReference type="InterPro" id="IPR001633">
    <property type="entry name" value="EAL_dom"/>
</dbReference>